<evidence type="ECO:0000313" key="2">
    <source>
        <dbReference type="EMBL" id="RDI18087.1"/>
    </source>
</evidence>
<dbReference type="Proteomes" id="UP000255265">
    <property type="component" value="Unassembled WGS sequence"/>
</dbReference>
<dbReference type="PANTHER" id="PTHR33973:SF4">
    <property type="entry name" value="OS07G0153300 PROTEIN"/>
    <property type="match status" value="1"/>
</dbReference>
<dbReference type="STRING" id="433924.NS331_19750"/>
<gene>
    <name evidence="2" type="ORF">DFR41_1153</name>
</gene>
<feature type="region of interest" description="Disordered" evidence="1">
    <location>
        <begin position="266"/>
        <end position="293"/>
    </location>
</feature>
<evidence type="ECO:0000313" key="3">
    <source>
        <dbReference type="Proteomes" id="UP000255265"/>
    </source>
</evidence>
<organism evidence="2 3">
    <name type="scientific">Pseudacidovorax intermedius</name>
    <dbReference type="NCBI Taxonomy" id="433924"/>
    <lineage>
        <taxon>Bacteria</taxon>
        <taxon>Pseudomonadati</taxon>
        <taxon>Pseudomonadota</taxon>
        <taxon>Betaproteobacteria</taxon>
        <taxon>Burkholderiales</taxon>
        <taxon>Comamonadaceae</taxon>
        <taxon>Pseudacidovorax</taxon>
    </lineage>
</organism>
<reference evidence="2 3" key="1">
    <citation type="submission" date="2018-07" db="EMBL/GenBank/DDBJ databases">
        <title>Genomic Encyclopedia of Type Strains, Phase IV (KMG-IV): sequencing the most valuable type-strain genomes for metagenomic binning, comparative biology and taxonomic classification.</title>
        <authorList>
            <person name="Goeker M."/>
        </authorList>
    </citation>
    <scope>NUCLEOTIDE SEQUENCE [LARGE SCALE GENOMIC DNA]</scope>
    <source>
        <strain evidence="2 3">DSM 21352</strain>
    </source>
</reference>
<proteinExistence type="predicted"/>
<dbReference type="RefSeq" id="WP_017757050.1">
    <property type="nucleotide sequence ID" value="NZ_QQAV01000015.1"/>
</dbReference>
<keyword evidence="3" id="KW-1185">Reference proteome</keyword>
<accession>A0A370F4J0</accession>
<comment type="caution">
    <text evidence="2">The sequence shown here is derived from an EMBL/GenBank/DDBJ whole genome shotgun (WGS) entry which is preliminary data.</text>
</comment>
<protein>
    <recommendedName>
        <fullName evidence="4">DUF1365 domain-containing protein</fullName>
    </recommendedName>
</protein>
<sequence length="293" mass="31866">MSGRPAAAGTPDAAQGDGQALYLGRVMHQRLRPRRHRLGYRVYSLLLDIDRVPALAARSRLFSLGRFNLFSLHWRDYGAGDAQGPRAHVEQQLQAAGLPTGGRIRLLTMPRILGYAFNPLSVYFCDAPTGGLQAILYEVNNTFGQRHSYLLPVAADHAGVIEQRCDKQLYVSPFLGLDMHYRFRIRPPEENASADSPLTVGVDAVDAQGPLLVARLDAQARPLGDAALLRAFFSHPLLTLKVIGAIHWEALQLWLKGVGLVARPAPPQNPVTVSPAESPALPSGPSATLRPTP</sequence>
<dbReference type="EMBL" id="QQAV01000015">
    <property type="protein sequence ID" value="RDI18087.1"/>
    <property type="molecule type" value="Genomic_DNA"/>
</dbReference>
<dbReference type="PANTHER" id="PTHR33973">
    <property type="entry name" value="OS07G0153300 PROTEIN"/>
    <property type="match status" value="1"/>
</dbReference>
<evidence type="ECO:0000256" key="1">
    <source>
        <dbReference type="SAM" id="MobiDB-lite"/>
    </source>
</evidence>
<evidence type="ECO:0008006" key="4">
    <source>
        <dbReference type="Google" id="ProtNLM"/>
    </source>
</evidence>
<dbReference type="Pfam" id="PF07103">
    <property type="entry name" value="DUF1365"/>
    <property type="match status" value="1"/>
</dbReference>
<dbReference type="AlphaFoldDB" id="A0A370F4J0"/>
<name>A0A370F4J0_9BURK</name>
<dbReference type="InterPro" id="IPR010775">
    <property type="entry name" value="DUF1365"/>
</dbReference>